<keyword evidence="2" id="KW-0479">Metal-binding</keyword>
<dbReference type="SUPFAM" id="SSF57850">
    <property type="entry name" value="RING/U-box"/>
    <property type="match status" value="1"/>
</dbReference>
<dbReference type="EMBL" id="CASHTH010003599">
    <property type="protein sequence ID" value="CAI8047024.1"/>
    <property type="molecule type" value="Genomic_DNA"/>
</dbReference>
<dbReference type="InterPro" id="IPR000315">
    <property type="entry name" value="Znf_B-box"/>
</dbReference>
<dbReference type="PROSITE" id="PS50119">
    <property type="entry name" value="ZF_BBOX"/>
    <property type="match status" value="2"/>
</dbReference>
<feature type="domain" description="B box-type" evidence="10">
    <location>
        <begin position="183"/>
        <end position="226"/>
    </location>
</feature>
<dbReference type="CDD" id="cd19757">
    <property type="entry name" value="Bbox1"/>
    <property type="match status" value="1"/>
</dbReference>
<dbReference type="PANTHER" id="PTHR25462:SF296">
    <property type="entry name" value="MEIOTIC P26, ISOFORM F"/>
    <property type="match status" value="1"/>
</dbReference>
<keyword evidence="4 6" id="KW-0863">Zinc-finger</keyword>
<dbReference type="InterPro" id="IPR001841">
    <property type="entry name" value="Znf_RING"/>
</dbReference>
<evidence type="ECO:0000256" key="5">
    <source>
        <dbReference type="ARBA" id="ARBA00022833"/>
    </source>
</evidence>
<dbReference type="Proteomes" id="UP001174909">
    <property type="component" value="Unassembled WGS sequence"/>
</dbReference>
<evidence type="ECO:0000256" key="8">
    <source>
        <dbReference type="SAM" id="Coils"/>
    </source>
</evidence>
<keyword evidence="3" id="KW-0677">Repeat</keyword>
<evidence type="ECO:0000259" key="10">
    <source>
        <dbReference type="PROSITE" id="PS50119"/>
    </source>
</evidence>
<dbReference type="SMART" id="SM00557">
    <property type="entry name" value="IG_FLMN"/>
    <property type="match status" value="1"/>
</dbReference>
<feature type="domain" description="B box-type" evidence="10">
    <location>
        <begin position="105"/>
        <end position="148"/>
    </location>
</feature>
<dbReference type="SUPFAM" id="SSF57845">
    <property type="entry name" value="B-box zinc-binding domain"/>
    <property type="match status" value="1"/>
</dbReference>
<dbReference type="GO" id="GO:0008270">
    <property type="term" value="F:zinc ion binding"/>
    <property type="evidence" value="ECO:0007669"/>
    <property type="project" value="UniProtKB-KW"/>
</dbReference>
<evidence type="ECO:0000256" key="4">
    <source>
        <dbReference type="ARBA" id="ARBA00022771"/>
    </source>
</evidence>
<dbReference type="Gene3D" id="3.30.40.10">
    <property type="entry name" value="Zinc/RING finger domain, C3HC4 (zinc finger)"/>
    <property type="match status" value="1"/>
</dbReference>
<reference evidence="11" key="1">
    <citation type="submission" date="2023-03" db="EMBL/GenBank/DDBJ databases">
        <authorList>
            <person name="Steffen K."/>
            <person name="Cardenas P."/>
        </authorList>
    </citation>
    <scope>NUCLEOTIDE SEQUENCE</scope>
</reference>
<evidence type="ECO:0000313" key="11">
    <source>
        <dbReference type="EMBL" id="CAI8047024.1"/>
    </source>
</evidence>
<dbReference type="InterPro" id="IPR047153">
    <property type="entry name" value="TRIM45/56/19-like"/>
</dbReference>
<dbReference type="InterPro" id="IPR017868">
    <property type="entry name" value="Filamin/ABP280_repeat-like"/>
</dbReference>
<evidence type="ECO:0000259" key="9">
    <source>
        <dbReference type="PROSITE" id="PS50089"/>
    </source>
</evidence>
<feature type="coiled-coil region" evidence="8">
    <location>
        <begin position="251"/>
        <end position="319"/>
    </location>
</feature>
<dbReference type="PROSITE" id="PS50194">
    <property type="entry name" value="FILAMIN_REPEAT"/>
    <property type="match status" value="1"/>
</dbReference>
<comment type="similarity">
    <text evidence="1">Belongs to the TRIM/RBCC family.</text>
</comment>
<protein>
    <submittedName>
        <fullName evidence="11">Tripartite motif-containing protein 45</fullName>
    </submittedName>
</protein>
<dbReference type="SMART" id="SM00184">
    <property type="entry name" value="RING"/>
    <property type="match status" value="1"/>
</dbReference>
<dbReference type="Gene3D" id="3.30.160.60">
    <property type="entry name" value="Classic Zinc Finger"/>
    <property type="match status" value="1"/>
</dbReference>
<name>A0AA35TFF9_GEOBA</name>
<evidence type="ECO:0000256" key="2">
    <source>
        <dbReference type="ARBA" id="ARBA00022723"/>
    </source>
</evidence>
<dbReference type="PROSITE" id="PS00518">
    <property type="entry name" value="ZF_RING_1"/>
    <property type="match status" value="1"/>
</dbReference>
<accession>A0AA35TFF9</accession>
<dbReference type="PANTHER" id="PTHR25462">
    <property type="entry name" value="BONUS, ISOFORM C-RELATED"/>
    <property type="match status" value="1"/>
</dbReference>
<dbReference type="SMART" id="SM00336">
    <property type="entry name" value="BBOX"/>
    <property type="match status" value="2"/>
</dbReference>
<feature type="domain" description="RING-type" evidence="9">
    <location>
        <begin position="21"/>
        <end position="67"/>
    </location>
</feature>
<feature type="repeat" description="Filamin" evidence="7">
    <location>
        <begin position="463"/>
        <end position="497"/>
    </location>
</feature>
<dbReference type="SUPFAM" id="SSF63829">
    <property type="entry name" value="Calcium-dependent phosphotriesterase"/>
    <property type="match status" value="1"/>
</dbReference>
<dbReference type="SUPFAM" id="SSF81296">
    <property type="entry name" value="E set domains"/>
    <property type="match status" value="1"/>
</dbReference>
<dbReference type="PROSITE" id="PS50089">
    <property type="entry name" value="ZF_RING_2"/>
    <property type="match status" value="1"/>
</dbReference>
<proteinExistence type="inferred from homology"/>
<evidence type="ECO:0000256" key="1">
    <source>
        <dbReference type="ARBA" id="ARBA00008518"/>
    </source>
</evidence>
<dbReference type="Gene3D" id="2.60.40.10">
    <property type="entry name" value="Immunoglobulins"/>
    <property type="match status" value="1"/>
</dbReference>
<dbReference type="InterPro" id="IPR014756">
    <property type="entry name" value="Ig_E-set"/>
</dbReference>
<dbReference type="InterPro" id="IPR013083">
    <property type="entry name" value="Znf_RING/FYVE/PHD"/>
</dbReference>
<keyword evidence="5" id="KW-0862">Zinc</keyword>
<evidence type="ECO:0000256" key="3">
    <source>
        <dbReference type="ARBA" id="ARBA00022737"/>
    </source>
</evidence>
<dbReference type="Pfam" id="PF00643">
    <property type="entry name" value="zf-B_box"/>
    <property type="match status" value="2"/>
</dbReference>
<dbReference type="InterPro" id="IPR027370">
    <property type="entry name" value="Znf-RING_euk"/>
</dbReference>
<dbReference type="Pfam" id="PF13445">
    <property type="entry name" value="zf-RING_UBOX"/>
    <property type="match status" value="1"/>
</dbReference>
<sequence length="551" mass="61497">MAAEGLPGGPLLRRLRRQTTCPKCHERFKEPKLLPCNHSVCRDCLPLKKGVRKGRGLDYIVSCPACEKEAELTKNGLDSLPAAFFKEHMTRSCVRLELVAGGKGCEECGKQEAQLTSFCRDCERVLCGECRAAHGRLRSLSNHVVVEIEEYARELGCAVTSPTAKENPSFTGARLRAASVVSSSVMKCPTHEGEPLKLYCVTCNALICHDCTVKDHSQPRHRTELVDKLVVKHKSDLEAGVSAVRGLLAEARRTSAEKTRLLGELAEQKRELCRTLDHVFQELQLELEHRKRKLVREAEKKAEEESEKVSLDLSRLETKTAELEVLIQACSEALLYTSDQEFMVLRRDLQTRLKEVAVRKPSTAPLVPPEFPNLSLPLSSAREIESACLEVTTRSLVVSLDESRLQKAKSAVAEVGQEVQIVFSALAKDNKPCVEPLSPRVKVTVPRFELEVKTLVSPALSVGTYFICFTPTKKGEHLVSVEIGGVEMTDSPLRVPVRSSKLDLGQPEKVLERKEWPWGVACSHRDRYVYVTENYNHRISVWDKDGKLGSQ</sequence>
<dbReference type="AlphaFoldDB" id="A0AA35TFF9"/>
<evidence type="ECO:0000256" key="6">
    <source>
        <dbReference type="PROSITE-ProRule" id="PRU00024"/>
    </source>
</evidence>
<gene>
    <name evidence="11" type="ORF">GBAR_LOCUS25992</name>
</gene>
<dbReference type="InterPro" id="IPR001298">
    <property type="entry name" value="Filamin/ABP280_rpt"/>
</dbReference>
<evidence type="ECO:0000313" key="12">
    <source>
        <dbReference type="Proteomes" id="UP001174909"/>
    </source>
</evidence>
<organism evidence="11 12">
    <name type="scientific">Geodia barretti</name>
    <name type="common">Barrett's horny sponge</name>
    <dbReference type="NCBI Taxonomy" id="519541"/>
    <lineage>
        <taxon>Eukaryota</taxon>
        <taxon>Metazoa</taxon>
        <taxon>Porifera</taxon>
        <taxon>Demospongiae</taxon>
        <taxon>Heteroscleromorpha</taxon>
        <taxon>Tetractinellida</taxon>
        <taxon>Astrophorina</taxon>
        <taxon>Geodiidae</taxon>
        <taxon>Geodia</taxon>
    </lineage>
</organism>
<keyword evidence="12" id="KW-1185">Reference proteome</keyword>
<keyword evidence="8" id="KW-0175">Coiled coil</keyword>
<dbReference type="InterPro" id="IPR013783">
    <property type="entry name" value="Ig-like_fold"/>
</dbReference>
<comment type="caution">
    <text evidence="11">The sequence shown here is derived from an EMBL/GenBank/DDBJ whole genome shotgun (WGS) entry which is preliminary data.</text>
</comment>
<evidence type="ECO:0000256" key="7">
    <source>
        <dbReference type="PROSITE-ProRule" id="PRU00087"/>
    </source>
</evidence>
<dbReference type="InterPro" id="IPR017907">
    <property type="entry name" value="Znf_RING_CS"/>
</dbReference>